<evidence type="ECO:0000313" key="2">
    <source>
        <dbReference type="EMBL" id="KAA1136660.1"/>
    </source>
</evidence>
<dbReference type="AlphaFoldDB" id="A0A5B0SFY4"/>
<accession>A0A5B0SFY4</accession>
<gene>
    <name evidence="2" type="ORF">PGTUg99_036765</name>
</gene>
<keyword evidence="1" id="KW-0732">Signal</keyword>
<organism evidence="2 3">
    <name type="scientific">Puccinia graminis f. sp. tritici</name>
    <dbReference type="NCBI Taxonomy" id="56615"/>
    <lineage>
        <taxon>Eukaryota</taxon>
        <taxon>Fungi</taxon>
        <taxon>Dikarya</taxon>
        <taxon>Basidiomycota</taxon>
        <taxon>Pucciniomycotina</taxon>
        <taxon>Pucciniomycetes</taxon>
        <taxon>Pucciniales</taxon>
        <taxon>Pucciniaceae</taxon>
        <taxon>Puccinia</taxon>
    </lineage>
</organism>
<evidence type="ECO:0000256" key="1">
    <source>
        <dbReference type="SAM" id="SignalP"/>
    </source>
</evidence>
<dbReference type="Proteomes" id="UP000325313">
    <property type="component" value="Unassembled WGS sequence"/>
</dbReference>
<feature type="signal peptide" evidence="1">
    <location>
        <begin position="1"/>
        <end position="18"/>
    </location>
</feature>
<protein>
    <submittedName>
        <fullName evidence="2">Uncharacterized protein</fullName>
    </submittedName>
</protein>
<evidence type="ECO:0000313" key="3">
    <source>
        <dbReference type="Proteomes" id="UP000325313"/>
    </source>
</evidence>
<sequence length="68" mass="7450">MWIFGLYSLILLVGSINCGFLKPTDNPCGSSSRASIAFQKFCCDPHGNLLLEKPGCKPRHPPSVKRMA</sequence>
<reference evidence="2 3" key="1">
    <citation type="submission" date="2019-05" db="EMBL/GenBank/DDBJ databases">
        <title>Emergence of the Ug99 lineage of the wheat stem rust pathogen through somatic hybridization.</title>
        <authorList>
            <person name="Li F."/>
            <person name="Upadhyaya N.M."/>
            <person name="Sperschneider J."/>
            <person name="Matny O."/>
            <person name="Nguyen-Phuc H."/>
            <person name="Mago R."/>
            <person name="Raley C."/>
            <person name="Miller M.E."/>
            <person name="Silverstein K.A.T."/>
            <person name="Henningsen E."/>
            <person name="Hirsch C.D."/>
            <person name="Visser B."/>
            <person name="Pretorius Z.A."/>
            <person name="Steffenson B.J."/>
            <person name="Schwessinger B."/>
            <person name="Dodds P.N."/>
            <person name="Figueroa M."/>
        </authorList>
    </citation>
    <scope>NUCLEOTIDE SEQUENCE [LARGE SCALE GENOMIC DNA]</scope>
    <source>
        <strain evidence="2 3">Ug99</strain>
    </source>
</reference>
<comment type="caution">
    <text evidence="2">The sequence shown here is derived from an EMBL/GenBank/DDBJ whole genome shotgun (WGS) entry which is preliminary data.</text>
</comment>
<feature type="chain" id="PRO_5022974816" evidence="1">
    <location>
        <begin position="19"/>
        <end position="68"/>
    </location>
</feature>
<proteinExistence type="predicted"/>
<dbReference type="EMBL" id="VDEP01000035">
    <property type="protein sequence ID" value="KAA1136660.1"/>
    <property type="molecule type" value="Genomic_DNA"/>
</dbReference>
<name>A0A5B0SFY4_PUCGR</name>